<evidence type="ECO:0000313" key="2">
    <source>
        <dbReference type="Proteomes" id="UP000831701"/>
    </source>
</evidence>
<proteinExistence type="predicted"/>
<gene>
    <name evidence="1" type="ORF">L3Q82_021071</name>
</gene>
<sequence length="148" mass="16794">MVRISGCSRGEEGVRFGDLRPASLLFADDVFLLTSSDCDLQQAPRHLHVYSRERSVQERGGEERAELEGKVLDFPPQRRAEELAVQPLILHIKRSRSRWFNIRIGILLGTSLWRSSVQVQHAGDLKEDPEHTGRIKYLIWTGNTSGST</sequence>
<reference evidence="1" key="1">
    <citation type="submission" date="2022-04" db="EMBL/GenBank/DDBJ databases">
        <title>Jade perch genome.</title>
        <authorList>
            <person name="Chao B."/>
        </authorList>
    </citation>
    <scope>NUCLEOTIDE SEQUENCE</scope>
    <source>
        <strain evidence="1">CB-2022</strain>
    </source>
</reference>
<accession>A0ACB8X4Y4</accession>
<name>A0ACB8X4Y4_9TELE</name>
<keyword evidence="2" id="KW-1185">Reference proteome</keyword>
<evidence type="ECO:0000313" key="1">
    <source>
        <dbReference type="EMBL" id="KAI3375176.1"/>
    </source>
</evidence>
<dbReference type="Proteomes" id="UP000831701">
    <property type="component" value="Chromosome 3"/>
</dbReference>
<organism evidence="1 2">
    <name type="scientific">Scortum barcoo</name>
    <name type="common">barcoo grunter</name>
    <dbReference type="NCBI Taxonomy" id="214431"/>
    <lineage>
        <taxon>Eukaryota</taxon>
        <taxon>Metazoa</taxon>
        <taxon>Chordata</taxon>
        <taxon>Craniata</taxon>
        <taxon>Vertebrata</taxon>
        <taxon>Euteleostomi</taxon>
        <taxon>Actinopterygii</taxon>
        <taxon>Neopterygii</taxon>
        <taxon>Teleostei</taxon>
        <taxon>Neoteleostei</taxon>
        <taxon>Acanthomorphata</taxon>
        <taxon>Eupercaria</taxon>
        <taxon>Centrarchiformes</taxon>
        <taxon>Terapontoidei</taxon>
        <taxon>Terapontidae</taxon>
        <taxon>Scortum</taxon>
    </lineage>
</organism>
<dbReference type="EMBL" id="CM041533">
    <property type="protein sequence ID" value="KAI3375176.1"/>
    <property type="molecule type" value="Genomic_DNA"/>
</dbReference>
<comment type="caution">
    <text evidence="1">The sequence shown here is derived from an EMBL/GenBank/DDBJ whole genome shotgun (WGS) entry which is preliminary data.</text>
</comment>
<protein>
    <submittedName>
        <fullName evidence="1">Uncharacterized protein</fullName>
    </submittedName>
</protein>